<dbReference type="PANTHER" id="PTHR10882:SF0">
    <property type="entry name" value="DIPHTHINE METHYL ESTER SYNTHASE"/>
    <property type="match status" value="1"/>
</dbReference>
<dbReference type="EC" id="2.1.1.314" evidence="4"/>
<comment type="catalytic activity">
    <reaction evidence="8">
        <text>2-[(3S)-amino-3-carboxypropyl]-L-histidyl-[translation elongation factor 2] + 4 S-adenosyl-L-methionine = diphthine methyl ester-[translation elongation factor 2] + 4 S-adenosyl-L-homocysteine + 3 H(+)</text>
        <dbReference type="Rhea" id="RHEA:42652"/>
        <dbReference type="Rhea" id="RHEA-COMP:9749"/>
        <dbReference type="Rhea" id="RHEA-COMP:10173"/>
        <dbReference type="ChEBI" id="CHEBI:15378"/>
        <dbReference type="ChEBI" id="CHEBI:57856"/>
        <dbReference type="ChEBI" id="CHEBI:59789"/>
        <dbReference type="ChEBI" id="CHEBI:73995"/>
        <dbReference type="ChEBI" id="CHEBI:79005"/>
        <dbReference type="EC" id="2.1.1.314"/>
    </reaction>
</comment>
<gene>
    <name evidence="11" type="ORF">VICG_01949</name>
</gene>
<comment type="pathway">
    <text evidence="2">Protein modification; peptidyl-diphthamide biosynthesis.</text>
</comment>
<dbReference type="OMA" id="CTGLEMY"/>
<dbReference type="GeneID" id="19882659"/>
<dbReference type="GO" id="GO:0017183">
    <property type="term" value="P:protein histidyl modification to diphthamide"/>
    <property type="evidence" value="ECO:0007669"/>
    <property type="project" value="UniProtKB-UniPathway"/>
</dbReference>
<dbReference type="InterPro" id="IPR004551">
    <property type="entry name" value="Dphthn_synthase"/>
</dbReference>
<dbReference type="InParanoid" id="L2GKF3"/>
<dbReference type="InterPro" id="IPR000878">
    <property type="entry name" value="4pyrrol_Mease"/>
</dbReference>
<dbReference type="GO" id="GO:0032259">
    <property type="term" value="P:methylation"/>
    <property type="evidence" value="ECO:0007669"/>
    <property type="project" value="UniProtKB-KW"/>
</dbReference>
<dbReference type="CDD" id="cd11647">
    <property type="entry name" value="DHP5_DphB"/>
    <property type="match status" value="1"/>
</dbReference>
<dbReference type="OrthoDB" id="2516at2759"/>
<dbReference type="RefSeq" id="XP_007605394.1">
    <property type="nucleotide sequence ID" value="XM_007605332.1"/>
</dbReference>
<evidence type="ECO:0000256" key="2">
    <source>
        <dbReference type="ARBA" id="ARBA00005156"/>
    </source>
</evidence>
<reference evidence="12" key="1">
    <citation type="submission" date="2011-05" db="EMBL/GenBank/DDBJ databases">
        <title>The genome sequence of Vittaforma corneae strain ATCC 50505.</title>
        <authorList>
            <consortium name="The Broad Institute Genome Sequencing Platform"/>
            <person name="Cuomo C."/>
            <person name="Didier E."/>
            <person name="Bowers L."/>
            <person name="Young S.K."/>
            <person name="Zeng Q."/>
            <person name="Gargeya S."/>
            <person name="Fitzgerald M."/>
            <person name="Haas B."/>
            <person name="Abouelleil A."/>
            <person name="Alvarado L."/>
            <person name="Arachchi H.M."/>
            <person name="Berlin A."/>
            <person name="Chapman S.B."/>
            <person name="Gearin G."/>
            <person name="Goldberg J."/>
            <person name="Griggs A."/>
            <person name="Gujja S."/>
            <person name="Hansen M."/>
            <person name="Heiman D."/>
            <person name="Howarth C."/>
            <person name="Larimer J."/>
            <person name="Lui A."/>
            <person name="MacDonald P.J.P."/>
            <person name="McCowen C."/>
            <person name="Montmayeur A."/>
            <person name="Murphy C."/>
            <person name="Neiman D."/>
            <person name="Pearson M."/>
            <person name="Priest M."/>
            <person name="Roberts A."/>
            <person name="Saif S."/>
            <person name="Shea T."/>
            <person name="Sisk P."/>
            <person name="Stolte C."/>
            <person name="Sykes S."/>
            <person name="Wortman J."/>
            <person name="Nusbaum C."/>
            <person name="Birren B."/>
        </authorList>
    </citation>
    <scope>NUCLEOTIDE SEQUENCE [LARGE SCALE GENOMIC DNA]</scope>
    <source>
        <strain evidence="12">ATCC 50505</strain>
    </source>
</reference>
<keyword evidence="5" id="KW-0489">Methyltransferase</keyword>
<evidence type="ECO:0000256" key="3">
    <source>
        <dbReference type="ARBA" id="ARBA00006729"/>
    </source>
</evidence>
<dbReference type="InterPro" id="IPR014777">
    <property type="entry name" value="4pyrrole_Mease_sub1"/>
</dbReference>
<feature type="binding site" evidence="9">
    <location>
        <position position="9"/>
    </location>
    <ligand>
        <name>S-adenosyl-L-methionine</name>
        <dbReference type="ChEBI" id="CHEBI:59789"/>
    </ligand>
</feature>
<dbReference type="HAMAP" id="MF_01084">
    <property type="entry name" value="Diphthine_synth"/>
    <property type="match status" value="1"/>
</dbReference>
<dbReference type="FunCoup" id="L2GKF3">
    <property type="interactions" value="204"/>
</dbReference>
<organism evidence="11 12">
    <name type="scientific">Vittaforma corneae (strain ATCC 50505)</name>
    <name type="common">Microsporidian parasite</name>
    <name type="synonym">Nosema corneum</name>
    <dbReference type="NCBI Taxonomy" id="993615"/>
    <lineage>
        <taxon>Eukaryota</taxon>
        <taxon>Fungi</taxon>
        <taxon>Fungi incertae sedis</taxon>
        <taxon>Microsporidia</taxon>
        <taxon>Nosematidae</taxon>
        <taxon>Vittaforma</taxon>
    </lineage>
</organism>
<dbReference type="STRING" id="993615.L2GKF3"/>
<feature type="binding site" evidence="9">
    <location>
        <position position="162"/>
    </location>
    <ligand>
        <name>S-adenosyl-L-methionine</name>
        <dbReference type="ChEBI" id="CHEBI:59789"/>
    </ligand>
</feature>
<keyword evidence="7 9" id="KW-0949">S-adenosyl-L-methionine</keyword>
<feature type="binding site" evidence="9">
    <location>
        <position position="230"/>
    </location>
    <ligand>
        <name>S-adenosyl-L-methionine</name>
        <dbReference type="ChEBI" id="CHEBI:59789"/>
    </ligand>
</feature>
<evidence type="ECO:0000256" key="1">
    <source>
        <dbReference type="ARBA" id="ARBA00004006"/>
    </source>
</evidence>
<dbReference type="GO" id="GO:0141133">
    <property type="term" value="F:diphthine methyl ester synthase activity"/>
    <property type="evidence" value="ECO:0007669"/>
    <property type="project" value="UniProtKB-EC"/>
</dbReference>
<sequence length="252" mass="28983">MLFIIGIGLNNYKDISLRSLEILKMADKVYQECYTCIQLSSFNELERVIDKSIVLADRKLVEETNKIVEEAKNFNVAFLVAGTPFFATTHTDLYLRAKERGVQVKVVHNVSILNVKGCYGLYSYSFGKTISIPYFTEKVKPISFYDSIYSNYTSNLHTLCLLDIKTDENRYMTVNEALEQLLYAEEQTQKGILNLKTKVFAVCRFATDEEFVCYDSVEKLQQMNFGKPLHSLIIPAKLSCIEEEFVSELFKE</sequence>
<proteinExistence type="inferred from homology"/>
<protein>
    <recommendedName>
        <fullName evidence="4">diphthine methyl ester synthase</fullName>
        <ecNumber evidence="4">2.1.1.314</ecNumber>
    </recommendedName>
</protein>
<comment type="function">
    <text evidence="1">S-adenosyl-L-methionine-dependent methyltransferase that catalyzes four methylations of the modified target histidine residue in translation elongation factor 2 (EF-2), to form an intermediate called diphthine methyl ester. The four successive methylation reactions represent the second step of diphthamide biosynthesis.</text>
</comment>
<evidence type="ECO:0000313" key="12">
    <source>
        <dbReference type="Proteomes" id="UP000011082"/>
    </source>
</evidence>
<dbReference type="VEuPathDB" id="MicrosporidiaDB:VICG_01949"/>
<evidence type="ECO:0000256" key="8">
    <source>
        <dbReference type="ARBA" id="ARBA00048752"/>
    </source>
</evidence>
<evidence type="ECO:0000256" key="6">
    <source>
        <dbReference type="ARBA" id="ARBA00022679"/>
    </source>
</evidence>
<dbReference type="EMBL" id="JH370152">
    <property type="protein sequence ID" value="ELA40990.1"/>
    <property type="molecule type" value="Genomic_DNA"/>
</dbReference>
<dbReference type="Proteomes" id="UP000011082">
    <property type="component" value="Unassembled WGS sequence"/>
</dbReference>
<evidence type="ECO:0000256" key="9">
    <source>
        <dbReference type="PIRSR" id="PIRSR036432-1"/>
    </source>
</evidence>
<comment type="similarity">
    <text evidence="3">Belongs to the diphthine synthase family.</text>
</comment>
<dbReference type="UniPathway" id="UPA00559"/>
<evidence type="ECO:0000256" key="5">
    <source>
        <dbReference type="ARBA" id="ARBA00022603"/>
    </source>
</evidence>
<evidence type="ECO:0000256" key="7">
    <source>
        <dbReference type="ARBA" id="ARBA00022691"/>
    </source>
</evidence>
<dbReference type="SUPFAM" id="SSF53790">
    <property type="entry name" value="Tetrapyrrole methylase"/>
    <property type="match status" value="1"/>
</dbReference>
<dbReference type="InterPro" id="IPR035996">
    <property type="entry name" value="4pyrrol_Methylase_sf"/>
</dbReference>
<name>L2GKF3_VITCO</name>
<keyword evidence="12" id="KW-1185">Reference proteome</keyword>
<dbReference type="HOGENOM" id="CLU_066040_1_0_1"/>
<accession>L2GKF3</accession>
<dbReference type="Gene3D" id="3.30.950.10">
    <property type="entry name" value="Methyltransferase, Cobalt-precorrin-4 Transmethylase, Domain 2"/>
    <property type="match status" value="1"/>
</dbReference>
<dbReference type="NCBIfam" id="TIGR00522">
    <property type="entry name" value="dph5"/>
    <property type="match status" value="1"/>
</dbReference>
<keyword evidence="6" id="KW-0808">Transferase</keyword>
<feature type="binding site" evidence="9">
    <location>
        <begin position="111"/>
        <end position="112"/>
    </location>
    <ligand>
        <name>S-adenosyl-L-methionine</name>
        <dbReference type="ChEBI" id="CHEBI:59789"/>
    </ligand>
</feature>
<evidence type="ECO:0000256" key="4">
    <source>
        <dbReference type="ARBA" id="ARBA00011927"/>
    </source>
</evidence>
<evidence type="ECO:0000313" key="11">
    <source>
        <dbReference type="EMBL" id="ELA40990.1"/>
    </source>
</evidence>
<evidence type="ECO:0000259" key="10">
    <source>
        <dbReference type="Pfam" id="PF00590"/>
    </source>
</evidence>
<feature type="domain" description="Tetrapyrrole methylase" evidence="10">
    <location>
        <begin position="1"/>
        <end position="182"/>
    </location>
</feature>
<dbReference type="AlphaFoldDB" id="L2GKF3"/>
<dbReference type="PIRSF" id="PIRSF036432">
    <property type="entry name" value="Diphthine_synth"/>
    <property type="match status" value="1"/>
</dbReference>
<dbReference type="PANTHER" id="PTHR10882">
    <property type="entry name" value="DIPHTHINE SYNTHASE"/>
    <property type="match status" value="1"/>
</dbReference>
<dbReference type="InterPro" id="IPR014776">
    <property type="entry name" value="4pyrrole_Mease_sub2"/>
</dbReference>
<dbReference type="Gene3D" id="3.40.1010.10">
    <property type="entry name" value="Cobalt-precorrin-4 Transmethylase, Domain 1"/>
    <property type="match status" value="1"/>
</dbReference>
<dbReference type="Pfam" id="PF00590">
    <property type="entry name" value="TP_methylase"/>
    <property type="match status" value="1"/>
</dbReference>